<dbReference type="InterPro" id="IPR037165">
    <property type="entry name" value="AldOxase/xan_DH_Mopterin-bd_sf"/>
</dbReference>
<dbReference type="PANTHER" id="PTHR47495:SF2">
    <property type="entry name" value="ALDEHYDE DEHYDROGENASE"/>
    <property type="match status" value="1"/>
</dbReference>
<evidence type="ECO:0000259" key="1">
    <source>
        <dbReference type="Pfam" id="PF20256"/>
    </source>
</evidence>
<dbReference type="GO" id="GO:0016491">
    <property type="term" value="F:oxidoreductase activity"/>
    <property type="evidence" value="ECO:0007669"/>
    <property type="project" value="InterPro"/>
</dbReference>
<dbReference type="RefSeq" id="WP_281391280.1">
    <property type="nucleotide sequence ID" value="NZ_CP058559.1"/>
</dbReference>
<dbReference type="Proteomes" id="UP000516160">
    <property type="component" value="Chromosome"/>
</dbReference>
<dbReference type="InterPro" id="IPR046867">
    <property type="entry name" value="AldOxase/xan_DH_MoCoBD2"/>
</dbReference>
<dbReference type="SUPFAM" id="SSF56003">
    <property type="entry name" value="Molybdenum cofactor-binding domain"/>
    <property type="match status" value="1"/>
</dbReference>
<sequence length="328" mass="34391">MKKRGVGMGCMWYGVGNTGLPNPAAAFVEVHSDGSVTVLTGAADIGQGSDTVMCQIVAEALGVHYEDVSVLSADSGVTPESGASSASRQTYISGNACLNAANMAKETIVKVAAELLGTTASNVELRDRRAFDKNNTDNHILYSKVLMTMKQKGIIAVGSGSFNPDTTGLNPENLEGSPYGTYAFATQIVEVEVDTETGEVDVIKIIAAHDVGTAINKQNVEGQIEGGALMGVGYALLEEIELDNGKIKNPNFTSYLINTAMDTPKIYPIIVEEHSETGPFGAKGVGEPTLIPTAPAILSAIEDAIGIRFNEVPVTPEKIIKSLKNGGK</sequence>
<feature type="domain" description="Aldehyde oxidase/xanthine dehydrogenase second molybdopterin binding" evidence="1">
    <location>
        <begin position="2"/>
        <end position="264"/>
    </location>
</feature>
<evidence type="ECO:0000313" key="2">
    <source>
        <dbReference type="EMBL" id="QNO15885.1"/>
    </source>
</evidence>
<accession>A0A7G9WB23</accession>
<keyword evidence="3" id="KW-1185">Reference proteome</keyword>
<name>A0A7G9WB23_ALKCA</name>
<dbReference type="Gene3D" id="3.30.365.10">
    <property type="entry name" value="Aldehyde oxidase/xanthine dehydrogenase, molybdopterin binding domain"/>
    <property type="match status" value="2"/>
</dbReference>
<dbReference type="Pfam" id="PF20256">
    <property type="entry name" value="MoCoBD_2"/>
    <property type="match status" value="1"/>
</dbReference>
<dbReference type="InterPro" id="IPR052516">
    <property type="entry name" value="N-heterocyclic_Hydroxylase"/>
</dbReference>
<dbReference type="EMBL" id="CP058559">
    <property type="protein sequence ID" value="QNO15885.1"/>
    <property type="molecule type" value="Genomic_DNA"/>
</dbReference>
<dbReference type="PANTHER" id="PTHR47495">
    <property type="entry name" value="ALDEHYDE DEHYDROGENASE"/>
    <property type="match status" value="1"/>
</dbReference>
<dbReference type="KEGG" id="acae:HYG86_14460"/>
<organism evidence="2 3">
    <name type="scientific">Alkalicella caledoniensis</name>
    <dbReference type="NCBI Taxonomy" id="2731377"/>
    <lineage>
        <taxon>Bacteria</taxon>
        <taxon>Bacillati</taxon>
        <taxon>Bacillota</taxon>
        <taxon>Clostridia</taxon>
        <taxon>Eubacteriales</taxon>
        <taxon>Proteinivoracaceae</taxon>
        <taxon>Alkalicella</taxon>
    </lineage>
</organism>
<proteinExistence type="predicted"/>
<evidence type="ECO:0000313" key="3">
    <source>
        <dbReference type="Proteomes" id="UP000516160"/>
    </source>
</evidence>
<dbReference type="AlphaFoldDB" id="A0A7G9WB23"/>
<reference evidence="2 3" key="1">
    <citation type="submission" date="2020-07" db="EMBL/GenBank/DDBJ databases">
        <title>Alkalicella. sp. LB2 genome.</title>
        <authorList>
            <person name="Postec A."/>
            <person name="Quemeneur M."/>
        </authorList>
    </citation>
    <scope>NUCLEOTIDE SEQUENCE [LARGE SCALE GENOMIC DNA]</scope>
    <source>
        <strain evidence="2 3">LB2</strain>
    </source>
</reference>
<protein>
    <submittedName>
        <fullName evidence="2">Molybdopterin-dependent oxidoreductase</fullName>
    </submittedName>
</protein>
<gene>
    <name evidence="2" type="ORF">HYG86_14460</name>
</gene>